<name>L0NDX5_9HYPH</name>
<dbReference type="STRING" id="1125847.NT26_1536"/>
<feature type="region of interest" description="Disordered" evidence="1">
    <location>
        <begin position="131"/>
        <end position="180"/>
    </location>
</feature>
<dbReference type="Gene3D" id="3.20.20.190">
    <property type="entry name" value="Phosphatidylinositol (PI) phosphodiesterase"/>
    <property type="match status" value="1"/>
</dbReference>
<protein>
    <recommendedName>
        <fullName evidence="2">GP-PDE domain-containing protein</fullName>
    </recommendedName>
</protein>
<dbReference type="AlphaFoldDB" id="L0NDX5"/>
<dbReference type="KEGG" id="rht:NT26_1536"/>
<accession>L0NDX5</accession>
<evidence type="ECO:0000313" key="4">
    <source>
        <dbReference type="Proteomes" id="UP000010792"/>
    </source>
</evidence>
<evidence type="ECO:0000256" key="1">
    <source>
        <dbReference type="SAM" id="MobiDB-lite"/>
    </source>
</evidence>
<dbReference type="InterPro" id="IPR030395">
    <property type="entry name" value="GP_PDE_dom"/>
</dbReference>
<sequence>MRWTLLAIGPVAAAAALWICNTSLFSDYPGGSTLRVIAHRGQHQVFDRENLRSDTCTASRILAPTHPFLENTIPSMQAAFAAGADVVELDVHLTPDKQFAVFHDWTLECRTSWAAEDAGCGLRVHGRRRTDISVPRPRDRNDADAAGGVRSPARRTFPGQLQEPSRRGRRGPSRTASRPSLLPRADFRCLWRTRADGGGESRYRGPSRFQRLRHQDLPPRLSEAGLDRPCAGGVPKYPRHGAGELRLPALGLAGTLLSAHAKRRLRCDPHGPL</sequence>
<dbReference type="Pfam" id="PF03009">
    <property type="entry name" value="GDPD"/>
    <property type="match status" value="1"/>
</dbReference>
<evidence type="ECO:0000313" key="3">
    <source>
        <dbReference type="EMBL" id="CCF19260.1"/>
    </source>
</evidence>
<organism evidence="3 4">
    <name type="scientific">Pseudorhizobium banfieldiae</name>
    <dbReference type="NCBI Taxonomy" id="1125847"/>
    <lineage>
        <taxon>Bacteria</taxon>
        <taxon>Pseudomonadati</taxon>
        <taxon>Pseudomonadota</taxon>
        <taxon>Alphaproteobacteria</taxon>
        <taxon>Hyphomicrobiales</taxon>
        <taxon>Rhizobiaceae</taxon>
        <taxon>Rhizobium/Agrobacterium group</taxon>
        <taxon>Pseudorhizobium</taxon>
    </lineage>
</organism>
<reference evidence="3 4" key="1">
    <citation type="journal article" date="2013" name="Genome Biol. Evol.">
        <title>Life in an arsenic-containing gold mine: genome and physiology of the autotrophic arsenite-oxidizing bacterium rhizobium sp. NT-26.</title>
        <authorList>
            <person name="Andres J."/>
            <person name="Arsene-Ploetze F."/>
            <person name="Barbe V."/>
            <person name="Brochier-Armanet C."/>
            <person name="Cleiss-Arnold J."/>
            <person name="Coppee J.Y."/>
            <person name="Dillies M.A."/>
            <person name="Geist"/>
            <person name="L"/>
            <person name="Joublin A."/>
            <person name="Koechler S."/>
            <person name="Lassalle F."/>
            <person name="Marchal M."/>
            <person name="Medigue C."/>
            <person name="Muller D."/>
            <person name="Nesme X."/>
            <person name="Plewniak F."/>
            <person name="Proux C."/>
            <person name="Ramirez-Bahena M.H."/>
            <person name="Schenowitz C."/>
            <person name="Sismeiro O."/>
            <person name="Vallenet D."/>
            <person name="Santini J.M."/>
            <person name="Bertin P.N."/>
        </authorList>
    </citation>
    <scope>NUCLEOTIDE SEQUENCE [LARGE SCALE GENOMIC DNA]</scope>
    <source>
        <strain evidence="3 4">NT-26</strain>
    </source>
</reference>
<gene>
    <name evidence="3" type="ORF">NT26_1536</name>
</gene>
<dbReference type="SUPFAM" id="SSF51695">
    <property type="entry name" value="PLC-like phosphodiesterases"/>
    <property type="match status" value="1"/>
</dbReference>
<dbReference type="PANTHER" id="PTHR43805:SF1">
    <property type="entry name" value="GP-PDE DOMAIN-CONTAINING PROTEIN"/>
    <property type="match status" value="1"/>
</dbReference>
<evidence type="ECO:0000259" key="2">
    <source>
        <dbReference type="PROSITE" id="PS51704"/>
    </source>
</evidence>
<keyword evidence="4" id="KW-1185">Reference proteome</keyword>
<dbReference type="InterPro" id="IPR017946">
    <property type="entry name" value="PLC-like_Pdiesterase_TIM-brl"/>
</dbReference>
<dbReference type="PROSITE" id="PS51704">
    <property type="entry name" value="GP_PDE"/>
    <property type="match status" value="1"/>
</dbReference>
<feature type="domain" description="GP-PDE" evidence="2">
    <location>
        <begin position="54"/>
        <end position="273"/>
    </location>
</feature>
<dbReference type="PANTHER" id="PTHR43805">
    <property type="entry name" value="GLYCEROPHOSPHORYL DIESTER PHOSPHODIESTERASE"/>
    <property type="match status" value="1"/>
</dbReference>
<dbReference type="GO" id="GO:0006629">
    <property type="term" value="P:lipid metabolic process"/>
    <property type="evidence" value="ECO:0007669"/>
    <property type="project" value="InterPro"/>
</dbReference>
<dbReference type="GO" id="GO:0008081">
    <property type="term" value="F:phosphoric diester hydrolase activity"/>
    <property type="evidence" value="ECO:0007669"/>
    <property type="project" value="InterPro"/>
</dbReference>
<dbReference type="Proteomes" id="UP000010792">
    <property type="component" value="Chromosome"/>
</dbReference>
<proteinExistence type="predicted"/>
<dbReference type="EMBL" id="FO082820">
    <property type="protein sequence ID" value="CCF19260.1"/>
    <property type="molecule type" value="Genomic_DNA"/>
</dbReference>